<keyword evidence="2" id="KW-0732">Signal</keyword>
<reference evidence="5" key="1">
    <citation type="submission" date="2016-10" db="EMBL/GenBank/DDBJ databases">
        <authorList>
            <person name="Varghese N."/>
            <person name="Submissions S."/>
        </authorList>
    </citation>
    <scope>NUCLEOTIDE SEQUENCE [LARGE SCALE GENOMIC DNA]</scope>
    <source>
        <strain evidence="5">DSM 23317</strain>
    </source>
</reference>
<name>A0A1G8PR77_9GAMM</name>
<sequence length="381" mass="41872">MSSKIWLAVVLALCLQACAGRPTPLPVGHEQALPFGAIADPVQQPPSRIALDMARVDHLVLSGGGAYGAWNAGLLAGWQQRGNRPQFQVVTGISTGALVATVAFLGPQYDLALKHAYAEQPASAIVGHLNPFGALFGRSAYDSGKLRALIDRFITDAMIDEVAAGHRQGRRLYVGTTNADAGVPVFWDLGAIAASERTDRYHYYRDVLQAASAFPGAFEARYFPVTVAGSTYYQMHHDSAWDLLFLRPFMVEQFQLPPRAQQRVWVVVNHQLLFHRQHPSSGKALANGIQFAYDSNQYRVNESLLRVYRMAAAKGMGFCYAAIPQSYPLDFEPLQFGPENMLPLYRLGVEAGLTGAPWQPHPSRIAPSERMEIKLSCEETS</sequence>
<keyword evidence="5" id="KW-1185">Reference proteome</keyword>
<dbReference type="InterPro" id="IPR002641">
    <property type="entry name" value="PNPLA_dom"/>
</dbReference>
<feature type="domain" description="PNPLA" evidence="3">
    <location>
        <begin position="59"/>
        <end position="223"/>
    </location>
</feature>
<dbReference type="Gene3D" id="3.40.1090.10">
    <property type="entry name" value="Cytosolic phospholipase A2 catalytic domain"/>
    <property type="match status" value="1"/>
</dbReference>
<evidence type="ECO:0000259" key="3">
    <source>
        <dbReference type="Pfam" id="PF01734"/>
    </source>
</evidence>
<evidence type="ECO:0000256" key="1">
    <source>
        <dbReference type="ARBA" id="ARBA00023098"/>
    </source>
</evidence>
<evidence type="ECO:0000256" key="2">
    <source>
        <dbReference type="SAM" id="SignalP"/>
    </source>
</evidence>
<gene>
    <name evidence="4" type="ORF">SAMN04488540_10440</name>
</gene>
<keyword evidence="1" id="KW-0443">Lipid metabolism</keyword>
<accession>A0A1G8PR77</accession>
<dbReference type="Pfam" id="PF01734">
    <property type="entry name" value="Patatin"/>
    <property type="match status" value="1"/>
</dbReference>
<organism evidence="4 5">
    <name type="scientific">Ferrimonas sediminum</name>
    <dbReference type="NCBI Taxonomy" id="718193"/>
    <lineage>
        <taxon>Bacteria</taxon>
        <taxon>Pseudomonadati</taxon>
        <taxon>Pseudomonadota</taxon>
        <taxon>Gammaproteobacteria</taxon>
        <taxon>Alteromonadales</taxon>
        <taxon>Ferrimonadaceae</taxon>
        <taxon>Ferrimonas</taxon>
    </lineage>
</organism>
<dbReference type="Proteomes" id="UP000199527">
    <property type="component" value="Unassembled WGS sequence"/>
</dbReference>
<feature type="chain" id="PRO_5011546338" evidence="2">
    <location>
        <begin position="20"/>
        <end position="381"/>
    </location>
</feature>
<proteinExistence type="predicted"/>
<dbReference type="InterPro" id="IPR016035">
    <property type="entry name" value="Acyl_Trfase/lysoPLipase"/>
</dbReference>
<dbReference type="AlphaFoldDB" id="A0A1G8PR77"/>
<dbReference type="GO" id="GO:0006629">
    <property type="term" value="P:lipid metabolic process"/>
    <property type="evidence" value="ECO:0007669"/>
    <property type="project" value="UniProtKB-KW"/>
</dbReference>
<feature type="signal peptide" evidence="2">
    <location>
        <begin position="1"/>
        <end position="19"/>
    </location>
</feature>
<dbReference type="RefSeq" id="WP_176819210.1">
    <property type="nucleotide sequence ID" value="NZ_FNEM01000004.1"/>
</dbReference>
<dbReference type="EMBL" id="FNEM01000004">
    <property type="protein sequence ID" value="SDI94370.1"/>
    <property type="molecule type" value="Genomic_DNA"/>
</dbReference>
<evidence type="ECO:0000313" key="4">
    <source>
        <dbReference type="EMBL" id="SDI94370.1"/>
    </source>
</evidence>
<protein>
    <submittedName>
        <fullName evidence="4">Patatin-like phospholipase</fullName>
    </submittedName>
</protein>
<evidence type="ECO:0000313" key="5">
    <source>
        <dbReference type="Proteomes" id="UP000199527"/>
    </source>
</evidence>
<dbReference type="SUPFAM" id="SSF52151">
    <property type="entry name" value="FabD/lysophospholipase-like"/>
    <property type="match status" value="1"/>
</dbReference>